<proteinExistence type="predicted"/>
<protein>
    <submittedName>
        <fullName evidence="1">Uncharacterized protein</fullName>
    </submittedName>
</protein>
<sequence>MATQHILPGTPSRRVLGDLVPRAMNSPSKAKNESSEPTRAQSPLKHFQATTPTSRVFAEKENTTSIDALNQGRKRNIAEVDGAENDPTAKMVAFERGTSQQDAIAQLTSAAVQRHTSSNNPTDLADPGSPTERATPTPSPPPPEPQSQPFPDSQKSFSEFLDYGLCASQQSEHGVAVPAPKSAPPKPAPKTPTSAPAPKSRAQLLRTRLTFAKYKVRTNQVSKPSREVLSDYELSSSPDALRTSGSSYEAYMTSSDSLATTTPAQRVPDITISSPSRNPVFVKANLDPFRPIGALGQPPVSFAPPQQSSAVESRVIEGYEVGSSPPVQSVNPAALMSPIRGGESKHDRLQRLKEQQWREASSAQGNAGNAAKGLMELMSGRR</sequence>
<evidence type="ECO:0000313" key="2">
    <source>
        <dbReference type="Proteomes" id="UP001153331"/>
    </source>
</evidence>
<name>A0ACC2I0T3_9PLEO</name>
<keyword evidence="2" id="KW-1185">Reference proteome</keyword>
<gene>
    <name evidence="1" type="ORF">OPT61_g7805</name>
</gene>
<dbReference type="Proteomes" id="UP001153331">
    <property type="component" value="Unassembled WGS sequence"/>
</dbReference>
<evidence type="ECO:0000313" key="1">
    <source>
        <dbReference type="EMBL" id="KAJ8108964.1"/>
    </source>
</evidence>
<accession>A0ACC2I0T3</accession>
<organism evidence="1 2">
    <name type="scientific">Boeremia exigua</name>
    <dbReference type="NCBI Taxonomy" id="749465"/>
    <lineage>
        <taxon>Eukaryota</taxon>
        <taxon>Fungi</taxon>
        <taxon>Dikarya</taxon>
        <taxon>Ascomycota</taxon>
        <taxon>Pezizomycotina</taxon>
        <taxon>Dothideomycetes</taxon>
        <taxon>Pleosporomycetidae</taxon>
        <taxon>Pleosporales</taxon>
        <taxon>Pleosporineae</taxon>
        <taxon>Didymellaceae</taxon>
        <taxon>Boeremia</taxon>
    </lineage>
</organism>
<comment type="caution">
    <text evidence="1">The sequence shown here is derived from an EMBL/GenBank/DDBJ whole genome shotgun (WGS) entry which is preliminary data.</text>
</comment>
<reference evidence="1" key="1">
    <citation type="submission" date="2022-11" db="EMBL/GenBank/DDBJ databases">
        <title>Genome Sequence of Boeremia exigua.</title>
        <authorList>
            <person name="Buettner E."/>
        </authorList>
    </citation>
    <scope>NUCLEOTIDE SEQUENCE</scope>
    <source>
        <strain evidence="1">CU02</strain>
    </source>
</reference>
<dbReference type="EMBL" id="JAPHNI010000674">
    <property type="protein sequence ID" value="KAJ8108964.1"/>
    <property type="molecule type" value="Genomic_DNA"/>
</dbReference>